<dbReference type="Proteomes" id="UP000441208">
    <property type="component" value="Unassembled WGS sequence"/>
</dbReference>
<name>A0A6A4CF97_9STRA</name>
<evidence type="ECO:0000256" key="1">
    <source>
        <dbReference type="SAM" id="MobiDB-lite"/>
    </source>
</evidence>
<dbReference type="OrthoDB" id="10527386at2759"/>
<evidence type="ECO:0000313" key="5">
    <source>
        <dbReference type="EMBL" id="KAE9178012.1"/>
    </source>
</evidence>
<dbReference type="EMBL" id="QXGD01002271">
    <property type="protein sequence ID" value="KAE9190979.1"/>
    <property type="molecule type" value="Genomic_DNA"/>
</dbReference>
<dbReference type="EMBL" id="QXGE01002010">
    <property type="protein sequence ID" value="KAE9285832.1"/>
    <property type="molecule type" value="Genomic_DNA"/>
</dbReference>
<evidence type="ECO:0000313" key="6">
    <source>
        <dbReference type="EMBL" id="KAE9188726.1"/>
    </source>
</evidence>
<dbReference type="Proteomes" id="UP000433483">
    <property type="component" value="Unassembled WGS sequence"/>
</dbReference>
<protein>
    <submittedName>
        <fullName evidence="8">Uncharacterized protein</fullName>
    </submittedName>
</protein>
<evidence type="ECO:0000313" key="10">
    <source>
        <dbReference type="Proteomes" id="UP000437068"/>
    </source>
</evidence>
<evidence type="ECO:0000313" key="8">
    <source>
        <dbReference type="EMBL" id="KAE9285832.1"/>
    </source>
</evidence>
<feature type="region of interest" description="Disordered" evidence="1">
    <location>
        <begin position="52"/>
        <end position="89"/>
    </location>
</feature>
<keyword evidence="9" id="KW-1185">Reference proteome</keyword>
<evidence type="ECO:0000313" key="3">
    <source>
        <dbReference type="EMBL" id="KAE9093162.1"/>
    </source>
</evidence>
<dbReference type="EMBL" id="QXGA01002712">
    <property type="protein sequence ID" value="KAE9093162.1"/>
    <property type="molecule type" value="Genomic_DNA"/>
</dbReference>
<comment type="caution">
    <text evidence="8">The sequence shown here is derived from an EMBL/GenBank/DDBJ whole genome shotgun (WGS) entry which is preliminary data.</text>
</comment>
<evidence type="ECO:0000313" key="11">
    <source>
        <dbReference type="Proteomes" id="UP000440367"/>
    </source>
</evidence>
<dbReference type="Proteomes" id="UP000476176">
    <property type="component" value="Unassembled WGS sequence"/>
</dbReference>
<evidence type="ECO:0000313" key="4">
    <source>
        <dbReference type="EMBL" id="KAE9102992.1"/>
    </source>
</evidence>
<reference evidence="9 10" key="1">
    <citation type="submission" date="2018-08" db="EMBL/GenBank/DDBJ databases">
        <title>Genomic investigation of the strawberry pathogen Phytophthora fragariae indicates pathogenicity is determined by transcriptional variation in three key races.</title>
        <authorList>
            <person name="Adams T.M."/>
            <person name="Armitage A.D."/>
            <person name="Sobczyk M.K."/>
            <person name="Bates H.J."/>
            <person name="Dunwell J.M."/>
            <person name="Nellist C.F."/>
            <person name="Harrison R.J."/>
        </authorList>
    </citation>
    <scope>NUCLEOTIDE SEQUENCE [LARGE SCALE GENOMIC DNA]</scope>
    <source>
        <strain evidence="8 10">A4</strain>
        <strain evidence="7 11">BC-1</strain>
        <strain evidence="6 15">BC-23</strain>
        <strain evidence="5 9">NOV-27</strain>
        <strain evidence="3 12">NOV-5</strain>
        <strain evidence="4 13">NOV-71</strain>
        <strain evidence="2 14">SCRP245</strain>
    </source>
</reference>
<dbReference type="Proteomes" id="UP000460718">
    <property type="component" value="Unassembled WGS sequence"/>
</dbReference>
<organism evidence="8 10">
    <name type="scientific">Phytophthora fragariae</name>
    <dbReference type="NCBI Taxonomy" id="53985"/>
    <lineage>
        <taxon>Eukaryota</taxon>
        <taxon>Sar</taxon>
        <taxon>Stramenopiles</taxon>
        <taxon>Oomycota</taxon>
        <taxon>Peronosporomycetes</taxon>
        <taxon>Peronosporales</taxon>
        <taxon>Peronosporaceae</taxon>
        <taxon>Phytophthora</taxon>
    </lineage>
</organism>
<dbReference type="EMBL" id="QXFZ01000852">
    <property type="protein sequence ID" value="KAE9102992.1"/>
    <property type="molecule type" value="Genomic_DNA"/>
</dbReference>
<dbReference type="EMBL" id="QXFW01002384">
    <property type="protein sequence ID" value="KAE8979089.1"/>
    <property type="molecule type" value="Genomic_DNA"/>
</dbReference>
<dbReference type="EMBL" id="QXGC01002244">
    <property type="protein sequence ID" value="KAE9188726.1"/>
    <property type="molecule type" value="Genomic_DNA"/>
</dbReference>
<evidence type="ECO:0000313" key="14">
    <source>
        <dbReference type="Proteomes" id="UP000460718"/>
    </source>
</evidence>
<evidence type="ECO:0000313" key="13">
    <source>
        <dbReference type="Proteomes" id="UP000441208"/>
    </source>
</evidence>
<dbReference type="EMBL" id="QXGB01002435">
    <property type="protein sequence ID" value="KAE9178012.1"/>
    <property type="molecule type" value="Genomic_DNA"/>
</dbReference>
<proteinExistence type="predicted"/>
<evidence type="ECO:0000313" key="7">
    <source>
        <dbReference type="EMBL" id="KAE9190979.1"/>
    </source>
</evidence>
<evidence type="ECO:0000313" key="2">
    <source>
        <dbReference type="EMBL" id="KAE8979089.1"/>
    </source>
</evidence>
<evidence type="ECO:0000313" key="9">
    <source>
        <dbReference type="Proteomes" id="UP000433483"/>
    </source>
</evidence>
<accession>A0A6A4CF97</accession>
<dbReference type="Proteomes" id="UP000440367">
    <property type="component" value="Unassembled WGS sequence"/>
</dbReference>
<evidence type="ECO:0000313" key="12">
    <source>
        <dbReference type="Proteomes" id="UP000440732"/>
    </source>
</evidence>
<dbReference type="Proteomes" id="UP000437068">
    <property type="component" value="Unassembled WGS sequence"/>
</dbReference>
<evidence type="ECO:0000313" key="15">
    <source>
        <dbReference type="Proteomes" id="UP000476176"/>
    </source>
</evidence>
<sequence length="89" mass="9244">MAQPRRTLRSDREEFLRKLEGRSAEDRARLARDHQAYLNGEHDQDVVFEATPAAQEAAPAPASADAAPAPASADAAPAPASAGAAPVVA</sequence>
<dbReference type="AlphaFoldDB" id="A0A6A4CF97"/>
<gene>
    <name evidence="8" type="ORF">PF001_g21730</name>
    <name evidence="7" type="ORF">PF002_g24626</name>
    <name evidence="6" type="ORF">PF004_g22417</name>
    <name evidence="5" type="ORF">PF005_g24264</name>
    <name evidence="3" type="ORF">PF006_g24507</name>
    <name evidence="4" type="ORF">PF007_g14553</name>
    <name evidence="2" type="ORF">PF011_g22991</name>
</gene>
<dbReference type="Proteomes" id="UP000440732">
    <property type="component" value="Unassembled WGS sequence"/>
</dbReference>